<proteinExistence type="predicted"/>
<protein>
    <submittedName>
        <fullName evidence="2">Uncharacterized protein</fullName>
    </submittedName>
</protein>
<gene>
    <name evidence="2" type="ORF">E2562_018232</name>
</gene>
<keyword evidence="3" id="KW-1185">Reference proteome</keyword>
<name>A0A6G1CFS5_9ORYZ</name>
<dbReference type="AlphaFoldDB" id="A0A6G1CFS5"/>
<feature type="compositionally biased region" description="Basic residues" evidence="1">
    <location>
        <begin position="27"/>
        <end position="40"/>
    </location>
</feature>
<accession>A0A6G1CFS5</accession>
<feature type="compositionally biased region" description="Low complexity" evidence="1">
    <location>
        <begin position="41"/>
        <end position="50"/>
    </location>
</feature>
<dbReference type="Proteomes" id="UP000479710">
    <property type="component" value="Unassembled WGS sequence"/>
</dbReference>
<organism evidence="2 3">
    <name type="scientific">Oryza meyeriana var. granulata</name>
    <dbReference type="NCBI Taxonomy" id="110450"/>
    <lineage>
        <taxon>Eukaryota</taxon>
        <taxon>Viridiplantae</taxon>
        <taxon>Streptophyta</taxon>
        <taxon>Embryophyta</taxon>
        <taxon>Tracheophyta</taxon>
        <taxon>Spermatophyta</taxon>
        <taxon>Magnoliopsida</taxon>
        <taxon>Liliopsida</taxon>
        <taxon>Poales</taxon>
        <taxon>Poaceae</taxon>
        <taxon>BOP clade</taxon>
        <taxon>Oryzoideae</taxon>
        <taxon>Oryzeae</taxon>
        <taxon>Oryzinae</taxon>
        <taxon>Oryza</taxon>
        <taxon>Oryza meyeriana</taxon>
    </lineage>
</organism>
<evidence type="ECO:0000313" key="3">
    <source>
        <dbReference type="Proteomes" id="UP000479710"/>
    </source>
</evidence>
<evidence type="ECO:0000256" key="1">
    <source>
        <dbReference type="SAM" id="MobiDB-lite"/>
    </source>
</evidence>
<dbReference type="EMBL" id="SPHZ02000009">
    <property type="protein sequence ID" value="KAF0899338.1"/>
    <property type="molecule type" value="Genomic_DNA"/>
</dbReference>
<sequence length="122" mass="12888">MLVSAALGAGLVMGRFSSDEATAGHGRQARRHVRKRHSARRATAPSPGDPSGDRGGGTEAPPLGVLQAEALSKNTVVPRPLRIIDRSTSIALREDDRRRALFISVIGNSPAVSDESILWALA</sequence>
<comment type="caution">
    <text evidence="2">The sequence shown here is derived from an EMBL/GenBank/DDBJ whole genome shotgun (WGS) entry which is preliminary data.</text>
</comment>
<feature type="region of interest" description="Disordered" evidence="1">
    <location>
        <begin position="17"/>
        <end position="64"/>
    </location>
</feature>
<evidence type="ECO:0000313" key="2">
    <source>
        <dbReference type="EMBL" id="KAF0899338.1"/>
    </source>
</evidence>
<reference evidence="2 3" key="1">
    <citation type="submission" date="2019-11" db="EMBL/GenBank/DDBJ databases">
        <title>Whole genome sequence of Oryza granulata.</title>
        <authorList>
            <person name="Li W."/>
        </authorList>
    </citation>
    <scope>NUCLEOTIDE SEQUENCE [LARGE SCALE GENOMIC DNA]</scope>
    <source>
        <strain evidence="3">cv. Menghai</strain>
        <tissue evidence="2">Leaf</tissue>
    </source>
</reference>